<reference evidence="1 2" key="1">
    <citation type="submission" date="2016-02" db="EMBL/GenBank/DDBJ databases">
        <title>Band-tailed pigeon sequencing and assembly.</title>
        <authorList>
            <person name="Soares A.E."/>
            <person name="Novak B.J."/>
            <person name="Rice E.S."/>
            <person name="O'Connell B."/>
            <person name="Chang D."/>
            <person name="Weber S."/>
            <person name="Shapiro B."/>
        </authorList>
    </citation>
    <scope>NUCLEOTIDE SEQUENCE [LARGE SCALE GENOMIC DNA]</scope>
    <source>
        <strain evidence="1">BTP2013</strain>
        <tissue evidence="1">Blood</tissue>
    </source>
</reference>
<dbReference type="EMBL" id="LSYS01004666">
    <property type="protein sequence ID" value="OPJ79376.1"/>
    <property type="molecule type" value="Genomic_DNA"/>
</dbReference>
<proteinExistence type="predicted"/>
<evidence type="ECO:0000313" key="2">
    <source>
        <dbReference type="Proteomes" id="UP000190648"/>
    </source>
</evidence>
<dbReference type="OrthoDB" id="9950135at2759"/>
<gene>
    <name evidence="1" type="ORF">AV530_010999</name>
</gene>
<sequence>MMPSNHKGSVSVSIEGVTGGSKELTLLETEVSLTGNKWERHPILTGPDAPCILGIDYLRRGYFKDPKGYPWAFGTEAAETEDIKQLSTVPDLSDDPSVVGLVKVKEQQVPITTMTVHRRQYRTNRDSLIRIHKLIRQLGGLNLLKF</sequence>
<name>A0A1V4K4K6_PATFA</name>
<protein>
    <submittedName>
        <fullName evidence="1">Uncharacterized protein</fullName>
    </submittedName>
</protein>
<evidence type="ECO:0000313" key="1">
    <source>
        <dbReference type="EMBL" id="OPJ79376.1"/>
    </source>
</evidence>
<accession>A0A1V4K4K6</accession>
<dbReference type="Proteomes" id="UP000190648">
    <property type="component" value="Unassembled WGS sequence"/>
</dbReference>
<dbReference type="AlphaFoldDB" id="A0A1V4K4K6"/>
<organism evidence="1 2">
    <name type="scientific">Patagioenas fasciata monilis</name>
    <dbReference type="NCBI Taxonomy" id="372326"/>
    <lineage>
        <taxon>Eukaryota</taxon>
        <taxon>Metazoa</taxon>
        <taxon>Chordata</taxon>
        <taxon>Craniata</taxon>
        <taxon>Vertebrata</taxon>
        <taxon>Euteleostomi</taxon>
        <taxon>Archelosauria</taxon>
        <taxon>Archosauria</taxon>
        <taxon>Dinosauria</taxon>
        <taxon>Saurischia</taxon>
        <taxon>Theropoda</taxon>
        <taxon>Coelurosauria</taxon>
        <taxon>Aves</taxon>
        <taxon>Neognathae</taxon>
        <taxon>Neoaves</taxon>
        <taxon>Columbimorphae</taxon>
        <taxon>Columbiformes</taxon>
        <taxon>Columbidae</taxon>
        <taxon>Patagioenas</taxon>
    </lineage>
</organism>
<keyword evidence="2" id="KW-1185">Reference proteome</keyword>
<dbReference type="STRING" id="372326.A0A1V4K4K6"/>
<comment type="caution">
    <text evidence="1">The sequence shown here is derived from an EMBL/GenBank/DDBJ whole genome shotgun (WGS) entry which is preliminary data.</text>
</comment>